<dbReference type="GO" id="GO:0005524">
    <property type="term" value="F:ATP binding"/>
    <property type="evidence" value="ECO:0007669"/>
    <property type="project" value="InterPro"/>
</dbReference>
<feature type="region of interest" description="Disordered" evidence="2">
    <location>
        <begin position="555"/>
        <end position="576"/>
    </location>
</feature>
<dbReference type="GO" id="GO:0000731">
    <property type="term" value="P:DNA synthesis involved in DNA repair"/>
    <property type="evidence" value="ECO:0007669"/>
    <property type="project" value="TreeGrafter"/>
</dbReference>
<dbReference type="PANTHER" id="PTHR32182:SF22">
    <property type="entry name" value="ATP-DEPENDENT ENDONUCLEASE, OLD FAMILY-RELATED"/>
    <property type="match status" value="1"/>
</dbReference>
<dbReference type="GO" id="GO:0006302">
    <property type="term" value="P:double-strand break repair"/>
    <property type="evidence" value="ECO:0007669"/>
    <property type="project" value="TreeGrafter"/>
</dbReference>
<name>A0AB33V7V3_RALSU</name>
<dbReference type="Gene3D" id="3.40.50.300">
    <property type="entry name" value="P-loop containing nucleotide triphosphate hydrolases"/>
    <property type="match status" value="2"/>
</dbReference>
<dbReference type="InterPro" id="IPR054787">
    <property type="entry name" value="TrlF_ATPase"/>
</dbReference>
<dbReference type="AlphaFoldDB" id="A0AB33V7V3"/>
<dbReference type="InterPro" id="IPR027417">
    <property type="entry name" value="P-loop_NTPase"/>
</dbReference>
<gene>
    <name evidence="3" type="ORF">RRSL_00419</name>
</gene>
<comment type="caution">
    <text evidence="3">The sequence shown here is derived from an EMBL/GenBank/DDBJ whole genome shotgun (WGS) entry which is preliminary data.</text>
</comment>
<sequence length="1041" mass="116141">MPACEQQLQRDKNMPLALAGSTWKKWDLHVHTPESFYHNYPGSQDEAWEAFLADVEKLPEEFKVIGINDYVLVDGYEKVLKAKREQGRLKNIDLILPVVELRLDKFGGVVQGGKSGKAPSSWSRINIHIIFDQVDPEFIRQQFISAIAPSYRLLPGSTGEGKWNSVISRQSIEALGAAIIDSAPADKRVGYGSPLIEGFNNLNVSADGLRKALENEVLKGRFILAVGKTEWENLKCDDHSIAEKKTLINSADLVFTAAESPEDHAKARAKLKESGVNSNLLDCSDAHWLSASTDKDRIGNCFTWIKADCTFRGLQQAIEEFDDRVCVGDNPAKRQYVELNRTKFIRSVRVAKKEGSKLADTWFDMELPLNSDLVAIIGNKGSGKSALADIIALAGNTKNYRSFSFLNAVRFRDPRTRLAQNFVGTLVWRDGSPTTRDLDQDPEPSSVERVKYLPQSYLETLCNELGAGGSATFDAELRKIIYSHVPLEDQLGQSSMDALLNFKVTEINKAMGGLRGQIAALNVEILGTERRLFPEFKESLVKQLAAKKAELASLEEAKPRQVEDPNASPEALEESKAAATKIDGLEQQLQDVGKEEARLREAKSTTAKGQAVARRIAQALANQKKQSEAFESELKQLLAELGVEIPIDSLFETRINAGPVEGIAKAMQGEIDSIDAKLQSAEPDSILKRREELFASLAEAKSKLGERQRLFVLYKEELVKWEKSKADVMGPADKPGTIAQLESEIAALAALPDELQKLIEQRSGISREIHGLIRGTVDEYQRLYLPVQAFVQSAGQMDMNLPLEFHVRIEETGFQDQFLGKLNRQVRGTFSGVDESNQLVRRMLQEASFAAPEDAVAFAQRIDQTMRSDQREGQDSRETRLADQLRKGVEATEVLDYIFGLEYLSPRYSLTFGGQDIGQLSPGERGLLLLVFYLLVDKDDIPIVIDQPEENLDNQTIYKILVKCIKKAKERRQVIMVTHNPNLAVVCDAEQIVYASRNTEGVRFEYEAGAIEQPEIKGRVVQILEGTEPAFKNRQSKYRLQ</sequence>
<evidence type="ECO:0008006" key="5">
    <source>
        <dbReference type="Google" id="ProtNLM"/>
    </source>
</evidence>
<dbReference type="SUPFAM" id="SSF52540">
    <property type="entry name" value="P-loop containing nucleoside triphosphate hydrolases"/>
    <property type="match status" value="1"/>
</dbReference>
<dbReference type="PANTHER" id="PTHR32182">
    <property type="entry name" value="DNA REPLICATION AND REPAIR PROTEIN RECF"/>
    <property type="match status" value="1"/>
</dbReference>
<proteinExistence type="predicted"/>
<dbReference type="EMBL" id="AAKL01000074">
    <property type="protein sequence ID" value="EAP70927.1"/>
    <property type="molecule type" value="Genomic_DNA"/>
</dbReference>
<feature type="coiled-coil region" evidence="1">
    <location>
        <begin position="582"/>
        <end position="640"/>
    </location>
</feature>
<reference evidence="3 4" key="1">
    <citation type="journal article" date="2006" name="Mol. Plant Microbe Interact.">
        <title>Identification of open reading frames unique to a select agent: Ralstonia solanacearum race 3 biovar 2.</title>
        <authorList>
            <person name="Gabriel D.W."/>
            <person name="Allen C."/>
            <person name="Schell M."/>
            <person name="Denny T.P."/>
            <person name="Greenberg J.T."/>
            <person name="Duan Y.P."/>
            <person name="Flores-Cruz Z."/>
            <person name="Huang Q."/>
            <person name="Clifford J.M."/>
            <person name="Presting G."/>
            <person name="Gonzalez E.T."/>
            <person name="Reddy J."/>
            <person name="Elphinstone J."/>
            <person name="Swanson J."/>
            <person name="Yao J."/>
            <person name="Mulholland V."/>
            <person name="Liu L."/>
            <person name="Farmerie W."/>
            <person name="Patnaikuni M."/>
            <person name="Balogh B."/>
            <person name="Norman D."/>
            <person name="Alvarez A."/>
            <person name="Castillo J.A."/>
            <person name="Jones J."/>
            <person name="Saddler G."/>
            <person name="Walunas T."/>
            <person name="Zhukov A."/>
            <person name="Mikhailova N."/>
        </authorList>
    </citation>
    <scope>NUCLEOTIDE SEQUENCE [LARGE SCALE GENOMIC DNA]</scope>
    <source>
        <strain evidence="3 4">UW551</strain>
    </source>
</reference>
<evidence type="ECO:0000313" key="3">
    <source>
        <dbReference type="EMBL" id="EAP70927.1"/>
    </source>
</evidence>
<evidence type="ECO:0000256" key="2">
    <source>
        <dbReference type="SAM" id="MobiDB-lite"/>
    </source>
</evidence>
<evidence type="ECO:0000313" key="4">
    <source>
        <dbReference type="Proteomes" id="UP000005933"/>
    </source>
</evidence>
<dbReference type="GO" id="GO:0016887">
    <property type="term" value="F:ATP hydrolysis activity"/>
    <property type="evidence" value="ECO:0007669"/>
    <property type="project" value="InterPro"/>
</dbReference>
<protein>
    <recommendedName>
        <fullName evidence="5">ABC transporter</fullName>
    </recommendedName>
</protein>
<organism evidence="3 4">
    <name type="scientific">Ralstonia solanacearum (strain UW551)</name>
    <dbReference type="NCBI Taxonomy" id="342110"/>
    <lineage>
        <taxon>Bacteria</taxon>
        <taxon>Pseudomonadati</taxon>
        <taxon>Pseudomonadota</taxon>
        <taxon>Betaproteobacteria</taxon>
        <taxon>Burkholderiales</taxon>
        <taxon>Burkholderiaceae</taxon>
        <taxon>Ralstonia</taxon>
        <taxon>Ralstonia solanacearum species complex</taxon>
    </lineage>
</organism>
<evidence type="ECO:0000256" key="1">
    <source>
        <dbReference type="SAM" id="Coils"/>
    </source>
</evidence>
<dbReference type="NCBIfam" id="NF045780">
    <property type="entry name" value="TrlF_fam_ATP"/>
    <property type="match status" value="1"/>
</dbReference>
<keyword evidence="1" id="KW-0175">Coiled coil</keyword>
<accession>A0AB33V7V3</accession>
<dbReference type="Proteomes" id="UP000005933">
    <property type="component" value="Unassembled WGS sequence"/>
</dbReference>